<dbReference type="Gene3D" id="3.20.20.10">
    <property type="entry name" value="Alanine racemase"/>
    <property type="match status" value="1"/>
</dbReference>
<comment type="caution">
    <text evidence="6">The sequence shown here is derived from an EMBL/GenBank/DDBJ whole genome shotgun (WGS) entry which is preliminary data.</text>
</comment>
<keyword evidence="1 2" id="KW-0663">Pyridoxal phosphate</keyword>
<dbReference type="InterPro" id="IPR001608">
    <property type="entry name" value="Ala_racemase_N"/>
</dbReference>
<dbReference type="HAMAP" id="MF_02087">
    <property type="entry name" value="PLP_homeostasis"/>
    <property type="match status" value="1"/>
</dbReference>
<dbReference type="Pfam" id="PF01168">
    <property type="entry name" value="Ala_racemase_N"/>
    <property type="match status" value="1"/>
</dbReference>
<comment type="similarity">
    <text evidence="2 4">Belongs to the pyridoxal phosphate-binding protein YggS/PROSC family.</text>
</comment>
<gene>
    <name evidence="6" type="ORF">KDA27_02690</name>
</gene>
<comment type="cofactor">
    <cofactor evidence="3">
        <name>pyridoxal 5'-phosphate</name>
        <dbReference type="ChEBI" id="CHEBI:597326"/>
    </cofactor>
</comment>
<dbReference type="InterPro" id="IPR011078">
    <property type="entry name" value="PyrdxlP_homeostasis"/>
</dbReference>
<dbReference type="Proteomes" id="UP000739538">
    <property type="component" value="Unassembled WGS sequence"/>
</dbReference>
<dbReference type="PANTHER" id="PTHR10146">
    <property type="entry name" value="PROLINE SYNTHETASE CO-TRANSCRIBED BACTERIAL HOMOLOG PROTEIN"/>
    <property type="match status" value="1"/>
</dbReference>
<protein>
    <recommendedName>
        <fullName evidence="2">Pyridoxal phosphate homeostasis protein</fullName>
        <shortName evidence="2">PLP homeostasis protein</shortName>
    </recommendedName>
</protein>
<name>A0A956NB58_UNCEI</name>
<dbReference type="EMBL" id="JAGQHS010000007">
    <property type="protein sequence ID" value="MCA9754683.1"/>
    <property type="molecule type" value="Genomic_DNA"/>
</dbReference>
<dbReference type="PIRSF" id="PIRSF004848">
    <property type="entry name" value="YBL036c_PLPDEIII"/>
    <property type="match status" value="1"/>
</dbReference>
<dbReference type="FunFam" id="3.20.20.10:FF:000018">
    <property type="entry name" value="Pyridoxal phosphate homeostasis protein"/>
    <property type="match status" value="1"/>
</dbReference>
<feature type="modified residue" description="N6-(pyridoxal phosphate)lysine" evidence="2 3">
    <location>
        <position position="40"/>
    </location>
</feature>
<evidence type="ECO:0000256" key="3">
    <source>
        <dbReference type="PIRSR" id="PIRSR004848-1"/>
    </source>
</evidence>
<sequence length="233" mass="25492">MSVELHDLEERLEEVRGEIRSAAKQSGRSEADVTLVAVTKTFPASLIRTAWAAGLRDFGENRVQEITAKGPELTDLTLNLHMIGHLQTNKVKAVLPHISHLHSVDRVHLAEEVAARLPDGRILPVFLQINTTGEASKSGATPEDAEALLDAVRALDGLSVRGLMTIGPLDGTEDDIRRSFVSLREIRDRLERASGLDLPWLSMGMSGDFAIAIEEGATHVRVGSRLFGERSHR</sequence>
<evidence type="ECO:0000313" key="6">
    <source>
        <dbReference type="EMBL" id="MCA9754683.1"/>
    </source>
</evidence>
<evidence type="ECO:0000256" key="2">
    <source>
        <dbReference type="HAMAP-Rule" id="MF_02087"/>
    </source>
</evidence>
<dbReference type="AlphaFoldDB" id="A0A956NB58"/>
<evidence type="ECO:0000256" key="1">
    <source>
        <dbReference type="ARBA" id="ARBA00022898"/>
    </source>
</evidence>
<evidence type="ECO:0000313" key="7">
    <source>
        <dbReference type="Proteomes" id="UP000739538"/>
    </source>
</evidence>
<dbReference type="PANTHER" id="PTHR10146:SF14">
    <property type="entry name" value="PYRIDOXAL PHOSPHATE HOMEOSTASIS PROTEIN"/>
    <property type="match status" value="1"/>
</dbReference>
<dbReference type="CDD" id="cd00635">
    <property type="entry name" value="PLPDE_III_YBL036c_like"/>
    <property type="match status" value="1"/>
</dbReference>
<comment type="function">
    <text evidence="2">Pyridoxal 5'-phosphate (PLP)-binding protein, which is involved in PLP homeostasis.</text>
</comment>
<dbReference type="SUPFAM" id="SSF51419">
    <property type="entry name" value="PLP-binding barrel"/>
    <property type="match status" value="1"/>
</dbReference>
<reference evidence="6" key="2">
    <citation type="journal article" date="2021" name="Microbiome">
        <title>Successional dynamics and alternative stable states in a saline activated sludge microbial community over 9 years.</title>
        <authorList>
            <person name="Wang Y."/>
            <person name="Ye J."/>
            <person name="Ju F."/>
            <person name="Liu L."/>
            <person name="Boyd J.A."/>
            <person name="Deng Y."/>
            <person name="Parks D.H."/>
            <person name="Jiang X."/>
            <person name="Yin X."/>
            <person name="Woodcroft B.J."/>
            <person name="Tyson G.W."/>
            <person name="Hugenholtz P."/>
            <person name="Polz M.F."/>
            <person name="Zhang T."/>
        </authorList>
    </citation>
    <scope>NUCLEOTIDE SEQUENCE</scope>
    <source>
        <strain evidence="6">HKST-UBA02</strain>
    </source>
</reference>
<organism evidence="6 7">
    <name type="scientific">Eiseniibacteriota bacterium</name>
    <dbReference type="NCBI Taxonomy" id="2212470"/>
    <lineage>
        <taxon>Bacteria</taxon>
        <taxon>Candidatus Eiseniibacteriota</taxon>
    </lineage>
</organism>
<evidence type="ECO:0000259" key="5">
    <source>
        <dbReference type="Pfam" id="PF01168"/>
    </source>
</evidence>
<dbReference type="NCBIfam" id="TIGR00044">
    <property type="entry name" value="YggS family pyridoxal phosphate-dependent enzyme"/>
    <property type="match status" value="1"/>
</dbReference>
<feature type="domain" description="Alanine racemase N-terminal" evidence="5">
    <location>
        <begin position="31"/>
        <end position="230"/>
    </location>
</feature>
<dbReference type="GO" id="GO:0030170">
    <property type="term" value="F:pyridoxal phosphate binding"/>
    <property type="evidence" value="ECO:0007669"/>
    <property type="project" value="UniProtKB-UniRule"/>
</dbReference>
<proteinExistence type="inferred from homology"/>
<dbReference type="InterPro" id="IPR029066">
    <property type="entry name" value="PLP-binding_barrel"/>
</dbReference>
<reference evidence="6" key="1">
    <citation type="submission" date="2020-04" db="EMBL/GenBank/DDBJ databases">
        <authorList>
            <person name="Zhang T."/>
        </authorList>
    </citation>
    <scope>NUCLEOTIDE SEQUENCE</scope>
    <source>
        <strain evidence="6">HKST-UBA02</strain>
    </source>
</reference>
<evidence type="ECO:0000256" key="4">
    <source>
        <dbReference type="RuleBase" id="RU004514"/>
    </source>
</evidence>
<accession>A0A956NB58</accession>